<dbReference type="InterPro" id="IPR001296">
    <property type="entry name" value="Glyco_trans_1"/>
</dbReference>
<name>A0ABW5JMI3_9BACT</name>
<dbReference type="PANTHER" id="PTHR46401">
    <property type="entry name" value="GLYCOSYLTRANSFERASE WBBK-RELATED"/>
    <property type="match status" value="1"/>
</dbReference>
<keyword evidence="3" id="KW-0328">Glycosyltransferase</keyword>
<comment type="caution">
    <text evidence="3">The sequence shown here is derived from an EMBL/GenBank/DDBJ whole genome shotgun (WGS) entry which is preliminary data.</text>
</comment>
<reference evidence="4" key="1">
    <citation type="journal article" date="2019" name="Int. J. Syst. Evol. Microbiol.">
        <title>The Global Catalogue of Microorganisms (GCM) 10K type strain sequencing project: providing services to taxonomists for standard genome sequencing and annotation.</title>
        <authorList>
            <consortium name="The Broad Institute Genomics Platform"/>
            <consortium name="The Broad Institute Genome Sequencing Center for Infectious Disease"/>
            <person name="Wu L."/>
            <person name="Ma J."/>
        </authorList>
    </citation>
    <scope>NUCLEOTIDE SEQUENCE [LARGE SCALE GENOMIC DNA]</scope>
    <source>
        <strain evidence="4">KCTC 52042</strain>
    </source>
</reference>
<dbReference type="GO" id="GO:0016757">
    <property type="term" value="F:glycosyltransferase activity"/>
    <property type="evidence" value="ECO:0007669"/>
    <property type="project" value="UniProtKB-KW"/>
</dbReference>
<keyword evidence="1 3" id="KW-0808">Transferase</keyword>
<feature type="domain" description="Glycosyl transferase family 1" evidence="2">
    <location>
        <begin position="211"/>
        <end position="340"/>
    </location>
</feature>
<keyword evidence="4" id="KW-1185">Reference proteome</keyword>
<dbReference type="CDD" id="cd03801">
    <property type="entry name" value="GT4_PimA-like"/>
    <property type="match status" value="1"/>
</dbReference>
<evidence type="ECO:0000313" key="4">
    <source>
        <dbReference type="Proteomes" id="UP001597460"/>
    </source>
</evidence>
<dbReference type="EMBL" id="JBHULI010000025">
    <property type="protein sequence ID" value="MFD2532960.1"/>
    <property type="molecule type" value="Genomic_DNA"/>
</dbReference>
<dbReference type="SUPFAM" id="SSF53756">
    <property type="entry name" value="UDP-Glycosyltransferase/glycogen phosphorylase"/>
    <property type="match status" value="1"/>
</dbReference>
<dbReference type="RefSeq" id="WP_390302394.1">
    <property type="nucleotide sequence ID" value="NZ_JBHULI010000025.1"/>
</dbReference>
<evidence type="ECO:0000259" key="2">
    <source>
        <dbReference type="Pfam" id="PF00534"/>
    </source>
</evidence>
<sequence>MKILNISSIIPLPGLKRENDILIRIQDYLVKKYGYEFTVAKSLPYTPSILAKINKKWKNYREYQESKNVDVQGYKTVIYPWIMPPSSNFCINYLLVPFNFLVYKFFIKDKIYSDAKESDLLLAQNLIPDAIVTYWLAKELDKSFILNLRGELKSMWFKLPLLKKIINEAEHLITPSPSIYKSFGNTFQVKLIPHPVEERFFMKDNKDFPIPKLVSVCRLLDWKNLDRVIEALASLRDQGYRFHYKILGDGPELDKLQSMVKKYGLSREISFEGFVDYDKVPNYMKEANIYIQPSYPETLGRAFLEAAAAGCLIIGHENTGVDGIFEHDQSAIFVNKSNIKTKLGSVFDIFGNLKYHQLIESSKDKVRELNWENLGEEYNKLYGGTTKE</sequence>
<dbReference type="PANTHER" id="PTHR46401:SF2">
    <property type="entry name" value="GLYCOSYLTRANSFERASE WBBK-RELATED"/>
    <property type="match status" value="1"/>
</dbReference>
<organism evidence="3 4">
    <name type="scientific">Gracilimonas halophila</name>
    <dbReference type="NCBI Taxonomy" id="1834464"/>
    <lineage>
        <taxon>Bacteria</taxon>
        <taxon>Pseudomonadati</taxon>
        <taxon>Balneolota</taxon>
        <taxon>Balneolia</taxon>
        <taxon>Balneolales</taxon>
        <taxon>Balneolaceae</taxon>
        <taxon>Gracilimonas</taxon>
    </lineage>
</organism>
<accession>A0ABW5JMI3</accession>
<dbReference type="Pfam" id="PF00534">
    <property type="entry name" value="Glycos_transf_1"/>
    <property type="match status" value="1"/>
</dbReference>
<dbReference type="EC" id="2.4.-.-" evidence="3"/>
<evidence type="ECO:0000313" key="3">
    <source>
        <dbReference type="EMBL" id="MFD2532960.1"/>
    </source>
</evidence>
<evidence type="ECO:0000256" key="1">
    <source>
        <dbReference type="ARBA" id="ARBA00022679"/>
    </source>
</evidence>
<protein>
    <submittedName>
        <fullName evidence="3">Glycosyltransferase family 4 protein</fullName>
        <ecNumber evidence="3">2.4.-.-</ecNumber>
    </submittedName>
</protein>
<dbReference type="Gene3D" id="3.40.50.2000">
    <property type="entry name" value="Glycogen Phosphorylase B"/>
    <property type="match status" value="2"/>
</dbReference>
<proteinExistence type="predicted"/>
<dbReference type="Proteomes" id="UP001597460">
    <property type="component" value="Unassembled WGS sequence"/>
</dbReference>
<gene>
    <name evidence="3" type="ORF">ACFSVN_10920</name>
</gene>